<dbReference type="InterPro" id="IPR007342">
    <property type="entry name" value="PsuG"/>
</dbReference>
<evidence type="ECO:0008006" key="7">
    <source>
        <dbReference type="Google" id="ProtNLM"/>
    </source>
</evidence>
<organism evidence="6">
    <name type="scientific">marine metagenome</name>
    <dbReference type="NCBI Taxonomy" id="408172"/>
    <lineage>
        <taxon>unclassified sequences</taxon>
        <taxon>metagenomes</taxon>
        <taxon>ecological metagenomes</taxon>
    </lineage>
</organism>
<dbReference type="SUPFAM" id="SSF110581">
    <property type="entry name" value="Indigoidine synthase A-like"/>
    <property type="match status" value="1"/>
</dbReference>
<dbReference type="HAMAP" id="MF_01876">
    <property type="entry name" value="PsiMP_glycosidase"/>
    <property type="match status" value="1"/>
</dbReference>
<evidence type="ECO:0000313" key="6">
    <source>
        <dbReference type="EMBL" id="SVA90316.1"/>
    </source>
</evidence>
<gene>
    <name evidence="6" type="ORF">METZ01_LOCUS143170</name>
</gene>
<evidence type="ECO:0000256" key="4">
    <source>
        <dbReference type="ARBA" id="ARBA00023239"/>
    </source>
</evidence>
<dbReference type="GO" id="GO:0004730">
    <property type="term" value="F:pseudouridylate synthase activity"/>
    <property type="evidence" value="ECO:0007669"/>
    <property type="project" value="InterPro"/>
</dbReference>
<keyword evidence="5" id="KW-0326">Glycosidase</keyword>
<keyword evidence="2" id="KW-0378">Hydrolase</keyword>
<dbReference type="GO" id="GO:0016798">
    <property type="term" value="F:hydrolase activity, acting on glycosyl bonds"/>
    <property type="evidence" value="ECO:0007669"/>
    <property type="project" value="UniProtKB-KW"/>
</dbReference>
<dbReference type="GO" id="GO:0046872">
    <property type="term" value="F:metal ion binding"/>
    <property type="evidence" value="ECO:0007669"/>
    <property type="project" value="UniProtKB-KW"/>
</dbReference>
<sequence>MKIRFSAEVESSLVAGMPVLALESTIIAHGMPHPDNVEFALESESICRQQGVVPATIAVIKGECCVGLEKAQIEFIAKDASTKKVSRRELGIAIAKKWSGGTTVSATMHIAHQSGLSVFSTGGIGGVHRGAEKTFDVSQDLIALSQIPMVVVSAGAKAVLDLPKTLEALETLGIPVLGFETNEFPAFYSRNSGLCGLLRIESPGEAAHVYRKNIETGLSVSTLVVNPVPEKDEILDNEIENIICGAIKCAREKKIKGKDLTPFLLKEIEKQTDGRSLETNKALAINNVNLGIQISKELSSGH</sequence>
<dbReference type="GO" id="GO:0005737">
    <property type="term" value="C:cytoplasm"/>
    <property type="evidence" value="ECO:0007669"/>
    <property type="project" value="TreeGrafter"/>
</dbReference>
<dbReference type="Pfam" id="PF04227">
    <property type="entry name" value="Indigoidine_A"/>
    <property type="match status" value="1"/>
</dbReference>
<dbReference type="Gene3D" id="3.40.1790.10">
    <property type="entry name" value="Indigoidine synthase domain"/>
    <property type="match status" value="1"/>
</dbReference>
<keyword evidence="1" id="KW-0479">Metal-binding</keyword>
<proteinExistence type="inferred from homology"/>
<dbReference type="EMBL" id="UINC01021861">
    <property type="protein sequence ID" value="SVA90316.1"/>
    <property type="molecule type" value="Genomic_DNA"/>
</dbReference>
<name>A0A381ZLZ8_9ZZZZ</name>
<keyword evidence="3" id="KW-0464">Manganese</keyword>
<evidence type="ECO:0000256" key="3">
    <source>
        <dbReference type="ARBA" id="ARBA00023211"/>
    </source>
</evidence>
<accession>A0A381ZLZ8</accession>
<dbReference type="AlphaFoldDB" id="A0A381ZLZ8"/>
<evidence type="ECO:0000256" key="2">
    <source>
        <dbReference type="ARBA" id="ARBA00022801"/>
    </source>
</evidence>
<dbReference type="InterPro" id="IPR022830">
    <property type="entry name" value="Indigdn_synthA-like"/>
</dbReference>
<reference evidence="6" key="1">
    <citation type="submission" date="2018-05" db="EMBL/GenBank/DDBJ databases">
        <authorList>
            <person name="Lanie J.A."/>
            <person name="Ng W.-L."/>
            <person name="Kazmierczak K.M."/>
            <person name="Andrzejewski T.M."/>
            <person name="Davidsen T.M."/>
            <person name="Wayne K.J."/>
            <person name="Tettelin H."/>
            <person name="Glass J.I."/>
            <person name="Rusch D."/>
            <person name="Podicherti R."/>
            <person name="Tsui H.-C.T."/>
            <person name="Winkler M.E."/>
        </authorList>
    </citation>
    <scope>NUCLEOTIDE SEQUENCE</scope>
</reference>
<evidence type="ECO:0000256" key="1">
    <source>
        <dbReference type="ARBA" id="ARBA00022723"/>
    </source>
</evidence>
<keyword evidence="4" id="KW-0456">Lyase</keyword>
<evidence type="ECO:0000256" key="5">
    <source>
        <dbReference type="ARBA" id="ARBA00023295"/>
    </source>
</evidence>
<dbReference type="PANTHER" id="PTHR42909">
    <property type="entry name" value="ZGC:136858"/>
    <property type="match status" value="1"/>
</dbReference>
<dbReference type="PANTHER" id="PTHR42909:SF1">
    <property type="entry name" value="CARBOHYDRATE KINASE PFKB DOMAIN-CONTAINING PROTEIN"/>
    <property type="match status" value="1"/>
</dbReference>
<protein>
    <recommendedName>
        <fullName evidence="7">Pseudouridine-5'-phosphate glycosidase</fullName>
    </recommendedName>
</protein>